<dbReference type="Pfam" id="PF13191">
    <property type="entry name" value="AAA_16"/>
    <property type="match status" value="1"/>
</dbReference>
<proteinExistence type="predicted"/>
<keyword evidence="3" id="KW-0067">ATP-binding</keyword>
<dbReference type="GeneID" id="56038884"/>
<dbReference type="Gene3D" id="1.10.8.60">
    <property type="match status" value="1"/>
</dbReference>
<reference evidence="6 7" key="1">
    <citation type="submission" date="2020-06" db="EMBL/GenBank/DDBJ databases">
        <title>NJ-3-1, isolated from saline soil.</title>
        <authorList>
            <person name="Cui H.L."/>
            <person name="Shi X."/>
        </authorList>
    </citation>
    <scope>NUCLEOTIDE SEQUENCE [LARGE SCALE GENOMIC DNA]</scope>
    <source>
        <strain evidence="6 7">NJ-3-1</strain>
    </source>
</reference>
<evidence type="ECO:0000256" key="1">
    <source>
        <dbReference type="ARBA" id="ARBA00022705"/>
    </source>
</evidence>
<keyword evidence="1" id="KW-0235">DNA replication</keyword>
<accession>A0A7D5LBW2</accession>
<protein>
    <submittedName>
        <fullName evidence="6">AAA family ATPase</fullName>
    </submittedName>
</protein>
<evidence type="ECO:0000256" key="4">
    <source>
        <dbReference type="SAM" id="MobiDB-lite"/>
    </source>
</evidence>
<dbReference type="InterPro" id="IPR027417">
    <property type="entry name" value="P-loop_NTPase"/>
</dbReference>
<gene>
    <name evidence="6" type="ORF">HUG12_15455</name>
</gene>
<dbReference type="Gene3D" id="3.40.50.300">
    <property type="entry name" value="P-loop containing nucleotide triphosphate hydrolases"/>
    <property type="match status" value="1"/>
</dbReference>
<evidence type="ECO:0000313" key="6">
    <source>
        <dbReference type="EMBL" id="QLG63052.1"/>
    </source>
</evidence>
<dbReference type="AlphaFoldDB" id="A0A7D5LBW2"/>
<evidence type="ECO:0000259" key="5">
    <source>
        <dbReference type="SMART" id="SM00382"/>
    </source>
</evidence>
<feature type="region of interest" description="Disordered" evidence="4">
    <location>
        <begin position="330"/>
        <end position="365"/>
    </location>
</feature>
<dbReference type="SUPFAM" id="SSF52540">
    <property type="entry name" value="P-loop containing nucleoside triphosphate hydrolases"/>
    <property type="match status" value="1"/>
</dbReference>
<dbReference type="RefSeq" id="WP_179269637.1">
    <property type="nucleotide sequence ID" value="NZ_CP058579.1"/>
</dbReference>
<dbReference type="InterPro" id="IPR003593">
    <property type="entry name" value="AAA+_ATPase"/>
</dbReference>
<evidence type="ECO:0000256" key="3">
    <source>
        <dbReference type="ARBA" id="ARBA00022840"/>
    </source>
</evidence>
<name>A0A7D5LBW2_9EURY</name>
<dbReference type="InterPro" id="IPR055237">
    <property type="entry name" value="Cdc6_lid"/>
</dbReference>
<organism evidence="6 7">
    <name type="scientific">Halorarum salinum</name>
    <dbReference type="NCBI Taxonomy" id="2743089"/>
    <lineage>
        <taxon>Archaea</taxon>
        <taxon>Methanobacteriati</taxon>
        <taxon>Methanobacteriota</taxon>
        <taxon>Stenosarchaea group</taxon>
        <taxon>Halobacteria</taxon>
        <taxon>Halobacteriales</taxon>
        <taxon>Haloferacaceae</taxon>
        <taxon>Halorarum</taxon>
    </lineage>
</organism>
<dbReference type="KEGG" id="halu:HUG12_15455"/>
<dbReference type="EMBL" id="CP058579">
    <property type="protein sequence ID" value="QLG63052.1"/>
    <property type="molecule type" value="Genomic_DNA"/>
</dbReference>
<dbReference type="InterPro" id="IPR041664">
    <property type="entry name" value="AAA_16"/>
</dbReference>
<evidence type="ECO:0000256" key="2">
    <source>
        <dbReference type="ARBA" id="ARBA00022741"/>
    </source>
</evidence>
<dbReference type="GO" id="GO:0005524">
    <property type="term" value="F:ATP binding"/>
    <property type="evidence" value="ECO:0007669"/>
    <property type="project" value="UniProtKB-KW"/>
</dbReference>
<dbReference type="GO" id="GO:0006260">
    <property type="term" value="P:DNA replication"/>
    <property type="evidence" value="ECO:0007669"/>
    <property type="project" value="UniProtKB-KW"/>
</dbReference>
<dbReference type="Pfam" id="PF22703">
    <property type="entry name" value="Cdc6_lid"/>
    <property type="match status" value="1"/>
</dbReference>
<dbReference type="SMART" id="SM00382">
    <property type="entry name" value="AAA"/>
    <property type="match status" value="1"/>
</dbReference>
<feature type="domain" description="AAA+ ATPase" evidence="5">
    <location>
        <begin position="39"/>
        <end position="203"/>
    </location>
</feature>
<keyword evidence="2" id="KW-0547">Nucleotide-binding</keyword>
<dbReference type="Proteomes" id="UP000509626">
    <property type="component" value="Chromosome"/>
</dbReference>
<evidence type="ECO:0000313" key="7">
    <source>
        <dbReference type="Proteomes" id="UP000509626"/>
    </source>
</evidence>
<keyword evidence="7" id="KW-1185">Reference proteome</keyword>
<sequence>MISDAQVFQETHMPHRLEHREAEIEQLSRALQPVVDGDRAEDVLLSGPSGVGKTVLSRHVLARLDDQAAVASAHVRCVGSTPGNILRNAIRKLSIGASVHQGTPIDELPRMLHDGLNEPGVLVLDEADDVPDSNLLSLLSRAPTISVVAICHKAERWLSQVDEVHRSTFKGDHHIPLDRYAVNELADILEARADRGLHPGVVDRDRLEQIADRVAGVARDGIQTLYEAAMYGGERDHRLIDADDIADGYVRAQKNIREANLRSLPFHHHVLYEIVRVEGPITGTELHAFYDVMGDSVYTDRPKMPVTRGRRRAFLRKLREYDLIEKFDDVEDDEKTEGDVQYEPVDPDLRSHLDPLMDVLPQNTG</sequence>
<dbReference type="OrthoDB" id="270161at2157"/>